<dbReference type="InterPro" id="IPR000618">
    <property type="entry name" value="Insect_cuticle"/>
</dbReference>
<dbReference type="CTD" id="18543"/>
<dbReference type="RefSeq" id="XP_034100862.1">
    <property type="nucleotide sequence ID" value="XM_034244971.2"/>
</dbReference>
<evidence type="ECO:0000256" key="1">
    <source>
        <dbReference type="ARBA" id="ARBA00022460"/>
    </source>
</evidence>
<feature type="chain" id="PRO_5027538801" evidence="4">
    <location>
        <begin position="19"/>
        <end position="183"/>
    </location>
</feature>
<dbReference type="GeneID" id="117565722"/>
<dbReference type="PROSITE" id="PS00233">
    <property type="entry name" value="CHIT_BIND_RR_1"/>
    <property type="match status" value="1"/>
</dbReference>
<dbReference type="PRINTS" id="PR00947">
    <property type="entry name" value="CUTICLE"/>
</dbReference>
<dbReference type="PANTHER" id="PTHR10380">
    <property type="entry name" value="CUTICLE PROTEIN"/>
    <property type="match status" value="1"/>
</dbReference>
<evidence type="ECO:0000256" key="2">
    <source>
        <dbReference type="PROSITE-ProRule" id="PRU00497"/>
    </source>
</evidence>
<reference evidence="6" key="1">
    <citation type="submission" date="2025-08" db="UniProtKB">
        <authorList>
            <consortium name="RefSeq"/>
        </authorList>
    </citation>
    <scope>IDENTIFICATION</scope>
    <source>
        <strain evidence="6">15112-1751.03</strain>
        <tissue evidence="6">Whole Adult</tissue>
    </source>
</reference>
<keyword evidence="4" id="KW-0732">Signal</keyword>
<dbReference type="GO" id="GO:0008010">
    <property type="term" value="F:structural constituent of chitin-based larval cuticle"/>
    <property type="evidence" value="ECO:0007669"/>
    <property type="project" value="TreeGrafter"/>
</dbReference>
<accession>A0A6P8XSJ3</accession>
<dbReference type="Pfam" id="PF00379">
    <property type="entry name" value="Chitin_bind_4"/>
    <property type="match status" value="1"/>
</dbReference>
<feature type="signal peptide" evidence="4">
    <location>
        <begin position="1"/>
        <end position="18"/>
    </location>
</feature>
<name>A0A6P8XSJ3_DROAB</name>
<sequence length="183" mass="20653">MWLNLFLQLTFALLAIEAANLYVPDSDRNTQTLHNDLQVEPDGNYRYAYETSNGIAATQSGLGGIAVQGGSSWTSPEGTPVSVSYVADELGYYAVGDHIPKIPDYILRSLEYIRNHPYKVKDYYTGEVKTVAHDAEAFKVYTRNIHAPTTPRTRPSTTPKVVHLTHPPTKRSLRRRRYSARRQ</sequence>
<feature type="region of interest" description="Disordered" evidence="3">
    <location>
        <begin position="146"/>
        <end position="183"/>
    </location>
</feature>
<dbReference type="Proteomes" id="UP000515160">
    <property type="component" value="Chromosome 2L"/>
</dbReference>
<evidence type="ECO:0000313" key="6">
    <source>
        <dbReference type="RefSeq" id="XP_034100862.1"/>
    </source>
</evidence>
<dbReference type="InterPro" id="IPR031311">
    <property type="entry name" value="CHIT_BIND_RR_consensus"/>
</dbReference>
<feature type="compositionally biased region" description="Basic residues" evidence="3">
    <location>
        <begin position="168"/>
        <end position="183"/>
    </location>
</feature>
<protein>
    <submittedName>
        <fullName evidence="6">Pupal cuticle protein</fullName>
    </submittedName>
</protein>
<dbReference type="AlphaFoldDB" id="A0A6P8XSJ3"/>
<dbReference type="OrthoDB" id="7920766at2759"/>
<organism evidence="5 6">
    <name type="scientific">Drosophila albomicans</name>
    <name type="common">Fruit fly</name>
    <dbReference type="NCBI Taxonomy" id="7291"/>
    <lineage>
        <taxon>Eukaryota</taxon>
        <taxon>Metazoa</taxon>
        <taxon>Ecdysozoa</taxon>
        <taxon>Arthropoda</taxon>
        <taxon>Hexapoda</taxon>
        <taxon>Insecta</taxon>
        <taxon>Pterygota</taxon>
        <taxon>Neoptera</taxon>
        <taxon>Endopterygota</taxon>
        <taxon>Diptera</taxon>
        <taxon>Brachycera</taxon>
        <taxon>Muscomorpha</taxon>
        <taxon>Ephydroidea</taxon>
        <taxon>Drosophilidae</taxon>
        <taxon>Drosophila</taxon>
    </lineage>
</organism>
<dbReference type="InterPro" id="IPR050468">
    <property type="entry name" value="Cuticle_Struct_Prot"/>
</dbReference>
<proteinExistence type="predicted"/>
<gene>
    <name evidence="6" type="primary">LOC117565722</name>
</gene>
<evidence type="ECO:0000256" key="3">
    <source>
        <dbReference type="SAM" id="MobiDB-lite"/>
    </source>
</evidence>
<evidence type="ECO:0000256" key="4">
    <source>
        <dbReference type="SAM" id="SignalP"/>
    </source>
</evidence>
<evidence type="ECO:0000313" key="5">
    <source>
        <dbReference type="Proteomes" id="UP000515160"/>
    </source>
</evidence>
<keyword evidence="1 2" id="KW-0193">Cuticle</keyword>
<feature type="compositionally biased region" description="Low complexity" evidence="3">
    <location>
        <begin position="148"/>
        <end position="159"/>
    </location>
</feature>
<keyword evidence="5" id="KW-1185">Reference proteome</keyword>
<dbReference type="PANTHER" id="PTHR10380:SF237">
    <property type="entry name" value="CUTICULAR PROTEIN 65AU, ISOFORM A-RELATED"/>
    <property type="match status" value="1"/>
</dbReference>
<dbReference type="PROSITE" id="PS51155">
    <property type="entry name" value="CHIT_BIND_RR_2"/>
    <property type="match status" value="1"/>
</dbReference>
<dbReference type="GO" id="GO:0062129">
    <property type="term" value="C:chitin-based extracellular matrix"/>
    <property type="evidence" value="ECO:0007669"/>
    <property type="project" value="TreeGrafter"/>
</dbReference>